<dbReference type="GO" id="GO:0046872">
    <property type="term" value="F:metal ion binding"/>
    <property type="evidence" value="ECO:0007669"/>
    <property type="project" value="InterPro"/>
</dbReference>
<sequence length="415" mass="44714">MVTRAEPPLRVLLTESVSASAREAVTVLTRRGHKVGVLEPKRDGLLSVSRRVSWRHPVPAFGADPLGYLEALRTVLRDNEYDVVLPIHEQVAVVSRYPERLTEFGVGFAAPPFESLARVQNKAEAVRVLDKLGIPQPPTELVGSADELRATTGFPCYVKLPVATGSRGVWCVESREALAEVAERPEVADTFARGWPVLVQQPVDGRFVMMATVFDHGRLVAAHAALRVHEGVQGSAAAKESVDLPELRADLAALGAELRWHGALSVDAIIDADGTARLIDINPRLVEPVNAELAGADLIGSYLAVSTGESPGLSPVGRVGTRTHMVLMALLRHGEIGGNRRDVLAELWHVVTRGGRYAGSREELLPAAWDPPAGLPNILVSALMLANPKWWNKVAKPSQSTVTLSPDAWELLGVS</sequence>
<dbReference type="Gene3D" id="3.30.1490.20">
    <property type="entry name" value="ATP-grasp fold, A domain"/>
    <property type="match status" value="1"/>
</dbReference>
<gene>
    <name evidence="3" type="ORF">CLV71_102198</name>
</gene>
<dbReference type="EMBL" id="SOCP01000002">
    <property type="protein sequence ID" value="TDV56133.1"/>
    <property type="molecule type" value="Genomic_DNA"/>
</dbReference>
<keyword evidence="4" id="KW-1185">Reference proteome</keyword>
<evidence type="ECO:0000256" key="1">
    <source>
        <dbReference type="PROSITE-ProRule" id="PRU00409"/>
    </source>
</evidence>
<evidence type="ECO:0000259" key="2">
    <source>
        <dbReference type="PROSITE" id="PS50975"/>
    </source>
</evidence>
<dbReference type="AlphaFoldDB" id="A0A4R7W0U1"/>
<dbReference type="InterPro" id="IPR011761">
    <property type="entry name" value="ATP-grasp"/>
</dbReference>
<dbReference type="SUPFAM" id="SSF56059">
    <property type="entry name" value="Glutathione synthetase ATP-binding domain-like"/>
    <property type="match status" value="1"/>
</dbReference>
<accession>A0A4R7W0U1</accession>
<keyword evidence="1" id="KW-0067">ATP-binding</keyword>
<dbReference type="GO" id="GO:0005524">
    <property type="term" value="F:ATP binding"/>
    <property type="evidence" value="ECO:0007669"/>
    <property type="project" value="UniProtKB-UniRule"/>
</dbReference>
<dbReference type="PROSITE" id="PS50975">
    <property type="entry name" value="ATP_GRASP"/>
    <property type="match status" value="1"/>
</dbReference>
<dbReference type="RefSeq" id="WP_133901413.1">
    <property type="nucleotide sequence ID" value="NZ_SOCP01000002.1"/>
</dbReference>
<protein>
    <recommendedName>
        <fullName evidence="2">ATP-grasp domain-containing protein</fullName>
    </recommendedName>
</protein>
<name>A0A4R7W0U1_9PSEU</name>
<dbReference type="Gene3D" id="3.30.470.20">
    <property type="entry name" value="ATP-grasp fold, B domain"/>
    <property type="match status" value="1"/>
</dbReference>
<dbReference type="Proteomes" id="UP000294927">
    <property type="component" value="Unassembled WGS sequence"/>
</dbReference>
<reference evidence="3 4" key="1">
    <citation type="submission" date="2019-03" db="EMBL/GenBank/DDBJ databases">
        <title>Genomic Encyclopedia of Archaeal and Bacterial Type Strains, Phase II (KMG-II): from individual species to whole genera.</title>
        <authorList>
            <person name="Goeker M."/>
        </authorList>
    </citation>
    <scope>NUCLEOTIDE SEQUENCE [LARGE SCALE GENOMIC DNA]</scope>
    <source>
        <strain evidence="3 4">DSM 45499</strain>
    </source>
</reference>
<keyword evidence="1" id="KW-0547">Nucleotide-binding</keyword>
<proteinExistence type="predicted"/>
<organism evidence="3 4">
    <name type="scientific">Actinophytocola oryzae</name>
    <dbReference type="NCBI Taxonomy" id="502181"/>
    <lineage>
        <taxon>Bacteria</taxon>
        <taxon>Bacillati</taxon>
        <taxon>Actinomycetota</taxon>
        <taxon>Actinomycetes</taxon>
        <taxon>Pseudonocardiales</taxon>
        <taxon>Pseudonocardiaceae</taxon>
    </lineage>
</organism>
<dbReference type="OrthoDB" id="9801162at2"/>
<feature type="domain" description="ATP-grasp" evidence="2">
    <location>
        <begin position="126"/>
        <end position="307"/>
    </location>
</feature>
<dbReference type="InterPro" id="IPR013815">
    <property type="entry name" value="ATP_grasp_subdomain_1"/>
</dbReference>
<evidence type="ECO:0000313" key="4">
    <source>
        <dbReference type="Proteomes" id="UP000294927"/>
    </source>
</evidence>
<evidence type="ECO:0000313" key="3">
    <source>
        <dbReference type="EMBL" id="TDV56133.1"/>
    </source>
</evidence>
<comment type="caution">
    <text evidence="3">The sequence shown here is derived from an EMBL/GenBank/DDBJ whole genome shotgun (WGS) entry which is preliminary data.</text>
</comment>